<accession>A0A8J6P2X0</accession>
<evidence type="ECO:0000313" key="2">
    <source>
        <dbReference type="Proteomes" id="UP000605201"/>
    </source>
</evidence>
<organism evidence="1 2">
    <name type="scientific">Candidatus Desulfatibia vada</name>
    <dbReference type="NCBI Taxonomy" id="2841696"/>
    <lineage>
        <taxon>Bacteria</taxon>
        <taxon>Pseudomonadati</taxon>
        <taxon>Thermodesulfobacteriota</taxon>
        <taxon>Desulfobacteria</taxon>
        <taxon>Desulfobacterales</taxon>
        <taxon>Desulfobacterales incertae sedis</taxon>
        <taxon>Candidatus Desulfatibia</taxon>
    </lineage>
</organism>
<dbReference type="Gene3D" id="3.40.50.720">
    <property type="entry name" value="NAD(P)-binding Rossmann-like Domain"/>
    <property type="match status" value="1"/>
</dbReference>
<gene>
    <name evidence="1" type="ORF">H8D96_19085</name>
</gene>
<comment type="caution">
    <text evidence="1">The sequence shown here is derived from an EMBL/GenBank/DDBJ whole genome shotgun (WGS) entry which is preliminary data.</text>
</comment>
<evidence type="ECO:0000313" key="1">
    <source>
        <dbReference type="EMBL" id="MBC8434020.1"/>
    </source>
</evidence>
<dbReference type="Proteomes" id="UP000605201">
    <property type="component" value="Unassembled WGS sequence"/>
</dbReference>
<dbReference type="AlphaFoldDB" id="A0A8J6P2X0"/>
<dbReference type="EMBL" id="JACNIG010000370">
    <property type="protein sequence ID" value="MBC8434020.1"/>
    <property type="molecule type" value="Genomic_DNA"/>
</dbReference>
<sequence>MKRISSIQYPQQEVIHAAHERPVFPADYNKIFSSMVMSAFIFDGRIILNHKKLHDLGFNVYPIGMPALIHF</sequence>
<proteinExistence type="predicted"/>
<reference evidence="1 2" key="1">
    <citation type="submission" date="2020-08" db="EMBL/GenBank/DDBJ databases">
        <title>Bridging the membrane lipid divide: bacteria of the FCB group superphylum have the potential to synthesize archaeal ether lipids.</title>
        <authorList>
            <person name="Villanueva L."/>
            <person name="Von Meijenfeldt F.A.B."/>
            <person name="Westbye A.B."/>
            <person name="Yadav S."/>
            <person name="Hopmans E.C."/>
            <person name="Dutilh B.E."/>
            <person name="Sinninghe Damste J.S."/>
        </authorList>
    </citation>
    <scope>NUCLEOTIDE SEQUENCE [LARGE SCALE GENOMIC DNA]</scope>
    <source>
        <strain evidence="1">NIOZ-UU17</strain>
    </source>
</reference>
<name>A0A8J6P2X0_9BACT</name>
<protein>
    <submittedName>
        <fullName evidence="1">Uncharacterized protein</fullName>
    </submittedName>
</protein>